<organism evidence="3 4">
    <name type="scientific">Sessilibacter corallicola</name>
    <dbReference type="NCBI Taxonomy" id="2904075"/>
    <lineage>
        <taxon>Bacteria</taxon>
        <taxon>Pseudomonadati</taxon>
        <taxon>Pseudomonadota</taxon>
        <taxon>Gammaproteobacteria</taxon>
        <taxon>Cellvibrionales</taxon>
        <taxon>Cellvibrionaceae</taxon>
        <taxon>Sessilibacter</taxon>
    </lineage>
</organism>
<accession>A0ABQ0AAX8</accession>
<dbReference type="NCBIfam" id="TIGR02097">
    <property type="entry name" value="yccV"/>
    <property type="match status" value="1"/>
</dbReference>
<dbReference type="SMART" id="SM00992">
    <property type="entry name" value="YccV-like"/>
    <property type="match status" value="1"/>
</dbReference>
<dbReference type="InterPro" id="IPR011722">
    <property type="entry name" value="Hemimethylated_DNA-bd_dom"/>
</dbReference>
<dbReference type="InterPro" id="IPR053189">
    <property type="entry name" value="Clp_protease_adapter_ClpF"/>
</dbReference>
<keyword evidence="4" id="KW-1185">Reference proteome</keyword>
<reference evidence="3 4" key="1">
    <citation type="submission" date="2024-04" db="EMBL/GenBank/DDBJ databases">
        <title>Draft genome sequence of Sessilibacter corallicola NBRC 116591.</title>
        <authorList>
            <person name="Miyakawa T."/>
            <person name="Kusuya Y."/>
            <person name="Miura T."/>
        </authorList>
    </citation>
    <scope>NUCLEOTIDE SEQUENCE [LARGE SCALE GENOMIC DNA]</scope>
    <source>
        <strain evidence="3 4">KU-00831-HH</strain>
    </source>
</reference>
<dbReference type="EMBL" id="BAABWN010000008">
    <property type="protein sequence ID" value="GAA6168808.1"/>
    <property type="molecule type" value="Genomic_DNA"/>
</dbReference>
<dbReference type="Gene3D" id="2.30.30.390">
    <property type="entry name" value="Hemimethylated DNA-binding domain"/>
    <property type="match status" value="1"/>
</dbReference>
<dbReference type="PANTHER" id="PTHR48439:SF1">
    <property type="entry name" value="HEMIMETHYLATED DNA-BINDING DOMAIN-CONTAINING PROTEIN"/>
    <property type="match status" value="1"/>
</dbReference>
<dbReference type="InterPro" id="IPR036623">
    <property type="entry name" value="Hemimethylated_DNA-bd_sf"/>
</dbReference>
<dbReference type="RefSeq" id="WP_233088323.1">
    <property type="nucleotide sequence ID" value="NZ_BAABWN010000008.1"/>
</dbReference>
<sequence>MTEIIKQSGRFIVGELVTHKLLKYRAVIFDVDPQFSQSDDWYAEMAPSNPSKTQPWYHLLVHQAQKPAYVAEEFLQLDTVSSPIFHSKIYEYFSRFEYGQYHLKKRAN</sequence>
<proteinExistence type="predicted"/>
<dbReference type="PANTHER" id="PTHR48439">
    <property type="entry name" value="HEMIMETHYLATED DNA-BINDING DOMAIN-CONTAINING PROTEIN"/>
    <property type="match status" value="1"/>
</dbReference>
<comment type="caution">
    <text evidence="3">The sequence shown here is derived from an EMBL/GenBank/DDBJ whole genome shotgun (WGS) entry which is preliminary data.</text>
</comment>
<dbReference type="Proteomes" id="UP001465153">
    <property type="component" value="Unassembled WGS sequence"/>
</dbReference>
<feature type="domain" description="Hemimethylated DNA-binding" evidence="2">
    <location>
        <begin position="8"/>
        <end position="104"/>
    </location>
</feature>
<evidence type="ECO:0000256" key="1">
    <source>
        <dbReference type="NCBIfam" id="TIGR02097"/>
    </source>
</evidence>
<dbReference type="SUPFAM" id="SSF141255">
    <property type="entry name" value="YccV-like"/>
    <property type="match status" value="1"/>
</dbReference>
<evidence type="ECO:0000313" key="3">
    <source>
        <dbReference type="EMBL" id="GAA6168808.1"/>
    </source>
</evidence>
<protein>
    <recommendedName>
        <fullName evidence="1">Heat shock protein HspQ</fullName>
    </recommendedName>
</protein>
<dbReference type="Pfam" id="PF08755">
    <property type="entry name" value="YccV-like"/>
    <property type="match status" value="1"/>
</dbReference>
<evidence type="ECO:0000313" key="4">
    <source>
        <dbReference type="Proteomes" id="UP001465153"/>
    </source>
</evidence>
<name>A0ABQ0AAX8_9GAMM</name>
<keyword evidence="3" id="KW-0346">Stress response</keyword>
<gene>
    <name evidence="3" type="primary">hspQ</name>
    <name evidence="3" type="ORF">NBRC116591_26190</name>
</gene>
<evidence type="ECO:0000259" key="2">
    <source>
        <dbReference type="SMART" id="SM00992"/>
    </source>
</evidence>